<dbReference type="OMA" id="FPREATW"/>
<dbReference type="SUPFAM" id="SSF52151">
    <property type="entry name" value="FabD/lysophospholipase-like"/>
    <property type="match status" value="1"/>
</dbReference>
<dbReference type="GO" id="GO:0016020">
    <property type="term" value="C:membrane"/>
    <property type="evidence" value="ECO:0007669"/>
    <property type="project" value="TreeGrafter"/>
</dbReference>
<dbReference type="Ensembl" id="ENSLACT00000011125.1">
    <property type="protein sequence ID" value="ENSLACP00000011042.1"/>
    <property type="gene ID" value="ENSLACG00000009718.1"/>
</dbReference>
<dbReference type="InterPro" id="IPR016035">
    <property type="entry name" value="Acyl_Trfase/lysoPLipase"/>
</dbReference>
<dbReference type="Bgee" id="ENSLACG00000009718">
    <property type="expression patterns" value="Expressed in mesonephros and 6 other cell types or tissues"/>
</dbReference>
<dbReference type="EMBL" id="AFYH01191541">
    <property type="status" value="NOT_ANNOTATED_CDS"/>
    <property type="molecule type" value="Genomic_DNA"/>
</dbReference>
<dbReference type="Gene3D" id="3.40.1090.10">
    <property type="entry name" value="Cytosolic phospholipase A2 catalytic domain"/>
    <property type="match status" value="1"/>
</dbReference>
<feature type="short sequence motif" description="GXGXXG" evidence="2">
    <location>
        <begin position="14"/>
        <end position="19"/>
    </location>
</feature>
<feature type="region of interest" description="Disordered" evidence="3">
    <location>
        <begin position="252"/>
        <end position="286"/>
    </location>
</feature>
<keyword evidence="1 2" id="KW-0443">Lipid metabolism</keyword>
<dbReference type="InterPro" id="IPR002641">
    <property type="entry name" value="PNPLA_dom"/>
</dbReference>
<proteinExistence type="predicted"/>
<dbReference type="EMBL" id="AFYH01191537">
    <property type="status" value="NOT_ANNOTATED_CDS"/>
    <property type="molecule type" value="Genomic_DNA"/>
</dbReference>
<dbReference type="PANTHER" id="PTHR12406:SF29">
    <property type="entry name" value="PATATIN-LIKE PHOSPHOLIPASE DOMAIN-CONTAINING PROTEIN 2"/>
    <property type="match status" value="1"/>
</dbReference>
<keyword evidence="6" id="KW-1185">Reference proteome</keyword>
<dbReference type="InParanoid" id="H3AN21"/>
<dbReference type="GO" id="GO:0004806">
    <property type="term" value="F:triacylglycerol lipase activity"/>
    <property type="evidence" value="ECO:0007669"/>
    <property type="project" value="TreeGrafter"/>
</dbReference>
<dbReference type="Proteomes" id="UP000008672">
    <property type="component" value="Unassembled WGS sequence"/>
</dbReference>
<feature type="short sequence motif" description="GXSXG" evidence="2">
    <location>
        <begin position="45"/>
        <end position="49"/>
    </location>
</feature>
<dbReference type="EMBL" id="AFYH01191542">
    <property type="status" value="NOT_ANNOTATED_CDS"/>
    <property type="molecule type" value="Genomic_DNA"/>
</dbReference>
<keyword evidence="2" id="KW-0378">Hydrolase</keyword>
<feature type="active site" description="Proton acceptor" evidence="2">
    <location>
        <position position="166"/>
    </location>
</feature>
<evidence type="ECO:0000256" key="2">
    <source>
        <dbReference type="PROSITE-ProRule" id="PRU01161"/>
    </source>
</evidence>
<reference evidence="5" key="2">
    <citation type="submission" date="2025-08" db="UniProtKB">
        <authorList>
            <consortium name="Ensembl"/>
        </authorList>
    </citation>
    <scope>IDENTIFICATION</scope>
</reference>
<dbReference type="GO" id="GO:0005737">
    <property type="term" value="C:cytoplasm"/>
    <property type="evidence" value="ECO:0007669"/>
    <property type="project" value="TreeGrafter"/>
</dbReference>
<dbReference type="EMBL" id="AFYH01191538">
    <property type="status" value="NOT_ANNOTATED_CDS"/>
    <property type="molecule type" value="Genomic_DNA"/>
</dbReference>
<dbReference type="PANTHER" id="PTHR12406">
    <property type="entry name" value="CALCIUM-INDEPENDENT PHOSPHOLIPASE A2 IPLA2 -RELATED"/>
    <property type="match status" value="1"/>
</dbReference>
<dbReference type="InterPro" id="IPR033562">
    <property type="entry name" value="PLPL"/>
</dbReference>
<dbReference type="GeneTree" id="ENSGT00940000160155"/>
<organism evidence="5 6">
    <name type="scientific">Latimeria chalumnae</name>
    <name type="common">Coelacanth</name>
    <dbReference type="NCBI Taxonomy" id="7897"/>
    <lineage>
        <taxon>Eukaryota</taxon>
        <taxon>Metazoa</taxon>
        <taxon>Chordata</taxon>
        <taxon>Craniata</taxon>
        <taxon>Vertebrata</taxon>
        <taxon>Euteleostomi</taxon>
        <taxon>Coelacanthiformes</taxon>
        <taxon>Coelacanthidae</taxon>
        <taxon>Latimeria</taxon>
    </lineage>
</organism>
<reference evidence="6" key="1">
    <citation type="submission" date="2011-08" db="EMBL/GenBank/DDBJ databases">
        <title>The draft genome of Latimeria chalumnae.</title>
        <authorList>
            <person name="Di Palma F."/>
            <person name="Alfoldi J."/>
            <person name="Johnson J."/>
            <person name="Berlin A."/>
            <person name="Gnerre S."/>
            <person name="Jaffe D."/>
            <person name="MacCallum I."/>
            <person name="Young S."/>
            <person name="Walker B.J."/>
            <person name="Lander E."/>
            <person name="Lindblad-Toh K."/>
        </authorList>
    </citation>
    <scope>NUCLEOTIDE SEQUENCE [LARGE SCALE GENOMIC DNA]</scope>
    <source>
        <strain evidence="6">Wild caught</strain>
    </source>
</reference>
<keyword evidence="2" id="KW-0442">Lipid degradation</keyword>
<dbReference type="EMBL" id="AFYH01191539">
    <property type="status" value="NOT_ANNOTATED_CDS"/>
    <property type="molecule type" value="Genomic_DNA"/>
</dbReference>
<dbReference type="STRING" id="7897.ENSLACP00000011042"/>
<evidence type="ECO:0000259" key="4">
    <source>
        <dbReference type="PROSITE" id="PS51635"/>
    </source>
</evidence>
<evidence type="ECO:0000313" key="5">
    <source>
        <dbReference type="Ensembl" id="ENSLACP00000011042.1"/>
    </source>
</evidence>
<evidence type="ECO:0000256" key="1">
    <source>
        <dbReference type="ARBA" id="ARBA00023098"/>
    </source>
</evidence>
<dbReference type="PROSITE" id="PS51635">
    <property type="entry name" value="PNPLA"/>
    <property type="match status" value="1"/>
</dbReference>
<comment type="caution">
    <text evidence="2">Lacks conserved residue(s) required for the propagation of feature annotation.</text>
</comment>
<dbReference type="EMBL" id="AFYH01191544">
    <property type="status" value="NOT_ANNOTATED_CDS"/>
    <property type="molecule type" value="Genomic_DNA"/>
</dbReference>
<dbReference type="FunCoup" id="H3AN21">
    <property type="interactions" value="547"/>
</dbReference>
<evidence type="ECO:0000256" key="3">
    <source>
        <dbReference type="SAM" id="MobiDB-lite"/>
    </source>
</evidence>
<feature type="compositionally biased region" description="Acidic residues" evidence="3">
    <location>
        <begin position="268"/>
        <end position="278"/>
    </location>
</feature>
<dbReference type="eggNOG" id="KOG3773">
    <property type="taxonomic scope" value="Eukaryota"/>
</dbReference>
<dbReference type="AlphaFoldDB" id="H3AN21"/>
<dbReference type="HOGENOM" id="CLU_018371_0_1_1"/>
<dbReference type="GO" id="GO:0055088">
    <property type="term" value="P:lipid homeostasis"/>
    <property type="evidence" value="ECO:0007669"/>
    <property type="project" value="TreeGrafter"/>
</dbReference>
<accession>H3AN21</accession>
<feature type="domain" description="PNPLA" evidence="4">
    <location>
        <begin position="10"/>
        <end position="179"/>
    </location>
</feature>
<sequence length="485" mass="53532">MGPLEAPWSISFAGCGFLGIYHVGVASCLREHAPYLVENAKNICGASAGALTATALVSGTCLGEAGAGVIEASKEARKRFLGPLHPSFNLVKIIRNRLYQTLPDNAHEIATGRLGISLTRVSDGENVLLSEFHSKEDLVQACICSAFIPVYCGLIPPTLQGVKGSDKSEYPNLSLYLLQLVLGAAGASGLEVVSFQSSSSLIFRLKDGKINIKFIHQGLVQCNRGMLQVLKEICKQGYLDAMDFLKKNGLLQRPRPLSNPPLVAGQGDGEEAETEPESQEDKEVKPPLTAGDHVFGHLPPKLHQALLDACTDRRNFLTMFSNMLPVRLASTLLIPYTLPLESAISFTVRLFEWLPDVPEDLGWIKDQTRSILRYFLSNAKKKLRHHLSGRFYYHLELRRTQSLQLPLGLFPSETLQKLVRSKTTFMDMVVECDKYQRQMLPGLFCFNMDMQASVFHQQVCATEGLEMKVPSGMLPDGLEPCKDPS</sequence>
<protein>
    <submittedName>
        <fullName evidence="5">Patatin like phospholipase domain containing 2</fullName>
    </submittedName>
</protein>
<feature type="active site" description="Nucleophile" evidence="2">
    <location>
        <position position="47"/>
    </location>
</feature>
<name>H3AN21_LATCH</name>
<dbReference type="FunFam" id="3.40.1090.10:FF:000019">
    <property type="entry name" value="Patatin-like phospholipase domain-containing 2"/>
    <property type="match status" value="1"/>
</dbReference>
<evidence type="ECO:0000313" key="6">
    <source>
        <dbReference type="Proteomes" id="UP000008672"/>
    </source>
</evidence>
<dbReference type="Pfam" id="PF01734">
    <property type="entry name" value="Patatin"/>
    <property type="match status" value="1"/>
</dbReference>
<dbReference type="GO" id="GO:0019433">
    <property type="term" value="P:triglyceride catabolic process"/>
    <property type="evidence" value="ECO:0007669"/>
    <property type="project" value="TreeGrafter"/>
</dbReference>
<reference evidence="5" key="3">
    <citation type="submission" date="2025-09" db="UniProtKB">
        <authorList>
            <consortium name="Ensembl"/>
        </authorList>
    </citation>
    <scope>IDENTIFICATION</scope>
</reference>
<dbReference type="GO" id="GO:0005811">
    <property type="term" value="C:lipid droplet"/>
    <property type="evidence" value="ECO:0007669"/>
    <property type="project" value="TreeGrafter"/>
</dbReference>
<dbReference type="EMBL" id="AFYH01191540">
    <property type="status" value="NOT_ANNOTATED_CDS"/>
    <property type="molecule type" value="Genomic_DNA"/>
</dbReference>
<dbReference type="EMBL" id="AFYH01191543">
    <property type="status" value="NOT_ANNOTATED_CDS"/>
    <property type="molecule type" value="Genomic_DNA"/>
</dbReference>
<gene>
    <name evidence="5" type="primary">PNPLA2</name>
</gene>